<name>W8VX68_9FLAO</name>
<dbReference type="RefSeq" id="WP_041496019.1">
    <property type="nucleotide sequence ID" value="NZ_AP014548.1"/>
</dbReference>
<accession>W8VX68</accession>
<dbReference type="InterPro" id="IPR016181">
    <property type="entry name" value="Acyl_CoA_acyltransferase"/>
</dbReference>
<protein>
    <recommendedName>
        <fullName evidence="1">BioF2-like acetyltransferase domain-containing protein</fullName>
    </recommendedName>
</protein>
<dbReference type="Gene3D" id="3.40.630.30">
    <property type="match status" value="1"/>
</dbReference>
<gene>
    <name evidence="2" type="ORF">NMS_1393</name>
</gene>
<feature type="domain" description="BioF2-like acetyltransferase" evidence="1">
    <location>
        <begin position="139"/>
        <end position="266"/>
    </location>
</feature>
<reference evidence="2 3" key="1">
    <citation type="journal article" date="2014" name="Proc. Natl. Acad. Sci. U.S.A.">
        <title>Functional characterization of flavobacteria rhodopsins reveals a unique class of light-driven chloride pump in bacteria.</title>
        <authorList>
            <person name="Yoshizawa S."/>
            <person name="Kumagai Y."/>
            <person name="Kim H."/>
            <person name="Ogura Y."/>
            <person name="Hayashi T."/>
            <person name="Iwasaki W."/>
            <person name="DeLong E.F."/>
            <person name="Kogure K."/>
        </authorList>
    </citation>
    <scope>NUCLEOTIDE SEQUENCE [LARGE SCALE GENOMIC DNA]</scope>
    <source>
        <strain evidence="2 3">S1-08</strain>
    </source>
</reference>
<evidence type="ECO:0000313" key="3">
    <source>
        <dbReference type="Proteomes" id="UP000031760"/>
    </source>
</evidence>
<dbReference type="STRING" id="1454201.NMS_1393"/>
<proteinExistence type="predicted"/>
<dbReference type="EMBL" id="AP014548">
    <property type="protein sequence ID" value="BAO55402.1"/>
    <property type="molecule type" value="Genomic_DNA"/>
</dbReference>
<evidence type="ECO:0000259" key="1">
    <source>
        <dbReference type="Pfam" id="PF13480"/>
    </source>
</evidence>
<evidence type="ECO:0000313" key="2">
    <source>
        <dbReference type="EMBL" id="BAO55402.1"/>
    </source>
</evidence>
<dbReference type="HOGENOM" id="CLU_813374_0_0_10"/>
<sequence length="341" mass="40576">MFRFIPFDEKKTSWFDSRKMQHLYNSSAWLNCIRDTYDFEVLLLVDEEDKYHAAFCKIDDDFGKRLISLPFSDYVPFLNTGVGYFEKLFNYCQQQYPDYQITLKTETSHELNLPQQLSRKAVYHKVKLQETESVFHKSFIRGVKKAQKSGVLIRIRNTPDALKDFYKLYHRLRINKFKSIPQPFIFFKAIYNQFIMKGDGFILEAISSDKVIASMIILEHKNTAYYKFGCSHDEFLDYKPNNLLFFELRKILFNRKFEYLDLGLSGCGDSYKGLRRWKDHVGGIMHPISYWQMGSKLPPDRVEKIAEMKIDIQKKTQQIVENRLGPWETSERSKELYKYFA</sequence>
<dbReference type="Proteomes" id="UP000031760">
    <property type="component" value="Chromosome"/>
</dbReference>
<dbReference type="PANTHER" id="PTHR36174:SF1">
    <property type="entry name" value="LIPID II:GLYCINE GLYCYLTRANSFERASE"/>
    <property type="match status" value="1"/>
</dbReference>
<dbReference type="PANTHER" id="PTHR36174">
    <property type="entry name" value="LIPID II:GLYCINE GLYCYLTRANSFERASE"/>
    <property type="match status" value="1"/>
</dbReference>
<dbReference type="KEGG" id="nmf:NMS_1393"/>
<dbReference type="InterPro" id="IPR050644">
    <property type="entry name" value="PG_Glycine_Bridge_Synth"/>
</dbReference>
<dbReference type="AlphaFoldDB" id="W8VX68"/>
<organism evidence="2 3">
    <name type="scientific">Nonlabens marinus S1-08</name>
    <dbReference type="NCBI Taxonomy" id="1454201"/>
    <lineage>
        <taxon>Bacteria</taxon>
        <taxon>Pseudomonadati</taxon>
        <taxon>Bacteroidota</taxon>
        <taxon>Flavobacteriia</taxon>
        <taxon>Flavobacteriales</taxon>
        <taxon>Flavobacteriaceae</taxon>
        <taxon>Nonlabens</taxon>
    </lineage>
</organism>
<dbReference type="InterPro" id="IPR038740">
    <property type="entry name" value="BioF2-like_GNAT_dom"/>
</dbReference>
<keyword evidence="3" id="KW-1185">Reference proteome</keyword>
<dbReference type="SUPFAM" id="SSF55729">
    <property type="entry name" value="Acyl-CoA N-acyltransferases (Nat)"/>
    <property type="match status" value="1"/>
</dbReference>
<dbReference type="OrthoDB" id="9786422at2"/>
<dbReference type="Pfam" id="PF13480">
    <property type="entry name" value="Acetyltransf_6"/>
    <property type="match status" value="1"/>
</dbReference>